<dbReference type="SUPFAM" id="SSF52058">
    <property type="entry name" value="L domain-like"/>
    <property type="match status" value="3"/>
</dbReference>
<evidence type="ECO:0000256" key="5">
    <source>
        <dbReference type="ARBA" id="ARBA00022614"/>
    </source>
</evidence>
<keyword evidence="7" id="KW-0677">Repeat</keyword>
<comment type="catalytic activity">
    <reaction evidence="1">
        <text>ATP = 3',5'-cyclic AMP + diphosphate</text>
        <dbReference type="Rhea" id="RHEA:15389"/>
        <dbReference type="ChEBI" id="CHEBI:30616"/>
        <dbReference type="ChEBI" id="CHEBI:33019"/>
        <dbReference type="ChEBI" id="CHEBI:58165"/>
        <dbReference type="EC" id="4.6.1.1"/>
    </reaction>
</comment>
<dbReference type="InterPro" id="IPR055071">
    <property type="entry name" value="RA_PHLPP-like"/>
</dbReference>
<evidence type="ECO:0000256" key="2">
    <source>
        <dbReference type="ARBA" id="ARBA00005381"/>
    </source>
</evidence>
<dbReference type="EC" id="4.6.1.1" evidence="3"/>
<accession>A0A0C9ZFL6</accession>
<evidence type="ECO:0000256" key="12">
    <source>
        <dbReference type="ARBA" id="ARBA00032637"/>
    </source>
</evidence>
<keyword evidence="9" id="KW-0115">cAMP biosynthesis</keyword>
<organism evidence="17 18">
    <name type="scientific">Pisolithus microcarpus 441</name>
    <dbReference type="NCBI Taxonomy" id="765257"/>
    <lineage>
        <taxon>Eukaryota</taxon>
        <taxon>Fungi</taxon>
        <taxon>Dikarya</taxon>
        <taxon>Basidiomycota</taxon>
        <taxon>Agaricomycotina</taxon>
        <taxon>Agaricomycetes</taxon>
        <taxon>Agaricomycetidae</taxon>
        <taxon>Boletales</taxon>
        <taxon>Sclerodermatineae</taxon>
        <taxon>Pisolithaceae</taxon>
        <taxon>Pisolithus</taxon>
    </lineage>
</organism>
<evidence type="ECO:0000313" key="17">
    <source>
        <dbReference type="EMBL" id="KIK24749.1"/>
    </source>
</evidence>
<dbReference type="PANTHER" id="PTHR48051:SF46">
    <property type="entry name" value="LEUCINE RICH REPEAT-CONTAINING DOMAIN PROTEIN"/>
    <property type="match status" value="1"/>
</dbReference>
<dbReference type="InterPro" id="IPR001932">
    <property type="entry name" value="PPM-type_phosphatase-like_dom"/>
</dbReference>
<dbReference type="SMART" id="SM00365">
    <property type="entry name" value="LRR_SD22"/>
    <property type="match status" value="5"/>
</dbReference>
<keyword evidence="18" id="KW-1185">Reference proteome</keyword>
<feature type="domain" description="Ras-associating" evidence="15">
    <location>
        <begin position="118"/>
        <end position="209"/>
    </location>
</feature>
<dbReference type="GO" id="GO:0035556">
    <property type="term" value="P:intracellular signal transduction"/>
    <property type="evidence" value="ECO:0007669"/>
    <property type="project" value="InterPro"/>
</dbReference>
<feature type="domain" description="Guanylate cyclase" evidence="14">
    <location>
        <begin position="1182"/>
        <end position="1318"/>
    </location>
</feature>
<dbReference type="PROSITE" id="PS51746">
    <property type="entry name" value="PPM_2"/>
    <property type="match status" value="1"/>
</dbReference>
<evidence type="ECO:0000256" key="11">
    <source>
        <dbReference type="ARBA" id="ARBA00032597"/>
    </source>
</evidence>
<dbReference type="SMART" id="SM00364">
    <property type="entry name" value="LRR_BAC"/>
    <property type="match status" value="11"/>
</dbReference>
<comment type="similarity">
    <text evidence="2">Belongs to the adenylyl cyclase class-3 family.</text>
</comment>
<dbReference type="Pfam" id="PF23598">
    <property type="entry name" value="LRR_14"/>
    <property type="match status" value="1"/>
</dbReference>
<dbReference type="InterPro" id="IPR001054">
    <property type="entry name" value="A/G_cyclase"/>
</dbReference>
<dbReference type="InterPro" id="IPR050216">
    <property type="entry name" value="LRR_domain-containing"/>
</dbReference>
<evidence type="ECO:0000256" key="6">
    <source>
        <dbReference type="ARBA" id="ARBA00022723"/>
    </source>
</evidence>
<dbReference type="Pfam" id="PF00211">
    <property type="entry name" value="Guanylate_cyc"/>
    <property type="match status" value="1"/>
</dbReference>
<evidence type="ECO:0000259" key="16">
    <source>
        <dbReference type="PROSITE" id="PS51746"/>
    </source>
</evidence>
<dbReference type="PANTHER" id="PTHR48051">
    <property type="match status" value="1"/>
</dbReference>
<dbReference type="STRING" id="765257.A0A0C9ZFL6"/>
<dbReference type="Pfam" id="PF23010">
    <property type="entry name" value="RA_3"/>
    <property type="match status" value="1"/>
</dbReference>
<dbReference type="SUPFAM" id="SSF81606">
    <property type="entry name" value="PP2C-like"/>
    <property type="match status" value="1"/>
</dbReference>
<dbReference type="CDD" id="cd00143">
    <property type="entry name" value="PP2Cc"/>
    <property type="match status" value="1"/>
</dbReference>
<dbReference type="GO" id="GO:0046872">
    <property type="term" value="F:metal ion binding"/>
    <property type="evidence" value="ECO:0007669"/>
    <property type="project" value="UniProtKB-KW"/>
</dbReference>
<protein>
    <recommendedName>
        <fullName evidence="4">Adenylate cyclase</fullName>
        <ecNumber evidence="3">4.6.1.1</ecNumber>
    </recommendedName>
    <alternativeName>
        <fullName evidence="11">ATP pyrophosphate-lyase</fullName>
    </alternativeName>
    <alternativeName>
        <fullName evidence="12">Adenylyl cyclase</fullName>
    </alternativeName>
</protein>
<keyword evidence="5" id="KW-0433">Leucine-rich repeat</keyword>
<feature type="compositionally biased region" description="Low complexity" evidence="13">
    <location>
        <begin position="79"/>
        <end position="91"/>
    </location>
</feature>
<feature type="domain" description="PPM-type phosphatase" evidence="16">
    <location>
        <begin position="852"/>
        <end position="1129"/>
    </location>
</feature>
<dbReference type="PROSITE" id="PS51450">
    <property type="entry name" value="LRR"/>
    <property type="match status" value="5"/>
</dbReference>
<dbReference type="SMART" id="SM00044">
    <property type="entry name" value="CYCc"/>
    <property type="match status" value="1"/>
</dbReference>
<evidence type="ECO:0000259" key="15">
    <source>
        <dbReference type="PROSITE" id="PS50200"/>
    </source>
</evidence>
<dbReference type="InterPro" id="IPR001611">
    <property type="entry name" value="Leu-rich_rpt"/>
</dbReference>
<dbReference type="Gene3D" id="3.80.10.10">
    <property type="entry name" value="Ribonuclease Inhibitor"/>
    <property type="match status" value="4"/>
</dbReference>
<dbReference type="InterPro" id="IPR003591">
    <property type="entry name" value="Leu-rich_rpt_typical-subtyp"/>
</dbReference>
<evidence type="ECO:0000313" key="18">
    <source>
        <dbReference type="Proteomes" id="UP000054018"/>
    </source>
</evidence>
<evidence type="ECO:0000256" key="9">
    <source>
        <dbReference type="ARBA" id="ARBA00022998"/>
    </source>
</evidence>
<dbReference type="GO" id="GO:0005737">
    <property type="term" value="C:cytoplasm"/>
    <property type="evidence" value="ECO:0007669"/>
    <property type="project" value="TreeGrafter"/>
</dbReference>
<dbReference type="EMBL" id="KN833713">
    <property type="protein sequence ID" value="KIK24749.1"/>
    <property type="molecule type" value="Genomic_DNA"/>
</dbReference>
<keyword evidence="10" id="KW-0456">Lyase</keyword>
<gene>
    <name evidence="17" type="ORF">PISMIDRAFT_97975</name>
</gene>
<evidence type="ECO:0000259" key="14">
    <source>
        <dbReference type="PROSITE" id="PS50125"/>
    </source>
</evidence>
<dbReference type="Pfam" id="PF13855">
    <property type="entry name" value="LRR_8"/>
    <property type="match status" value="2"/>
</dbReference>
<dbReference type="Proteomes" id="UP000054018">
    <property type="component" value="Unassembled WGS sequence"/>
</dbReference>
<dbReference type="InterPro" id="IPR029787">
    <property type="entry name" value="Nucleotide_cyclase"/>
</dbReference>
<evidence type="ECO:0000256" key="10">
    <source>
        <dbReference type="ARBA" id="ARBA00023239"/>
    </source>
</evidence>
<dbReference type="SMART" id="SM00332">
    <property type="entry name" value="PP2Cc"/>
    <property type="match status" value="1"/>
</dbReference>
<dbReference type="GO" id="GO:0006171">
    <property type="term" value="P:cAMP biosynthetic process"/>
    <property type="evidence" value="ECO:0007669"/>
    <property type="project" value="UniProtKB-KW"/>
</dbReference>
<dbReference type="InterPro" id="IPR055414">
    <property type="entry name" value="LRR_R13L4/SHOC2-like"/>
</dbReference>
<reference evidence="17 18" key="1">
    <citation type="submission" date="2014-04" db="EMBL/GenBank/DDBJ databases">
        <authorList>
            <consortium name="DOE Joint Genome Institute"/>
            <person name="Kuo A."/>
            <person name="Kohler A."/>
            <person name="Costa M.D."/>
            <person name="Nagy L.G."/>
            <person name="Floudas D."/>
            <person name="Copeland A."/>
            <person name="Barry K.W."/>
            <person name="Cichocki N."/>
            <person name="Veneault-Fourrey C."/>
            <person name="LaButti K."/>
            <person name="Lindquist E.A."/>
            <person name="Lipzen A."/>
            <person name="Lundell T."/>
            <person name="Morin E."/>
            <person name="Murat C."/>
            <person name="Sun H."/>
            <person name="Tunlid A."/>
            <person name="Henrissat B."/>
            <person name="Grigoriev I.V."/>
            <person name="Hibbett D.S."/>
            <person name="Martin F."/>
            <person name="Nordberg H.P."/>
            <person name="Cantor M.N."/>
            <person name="Hua S.X."/>
        </authorList>
    </citation>
    <scope>NUCLEOTIDE SEQUENCE [LARGE SCALE GENOMIC DNA]</scope>
    <source>
        <strain evidence="17 18">441</strain>
    </source>
</reference>
<evidence type="ECO:0000256" key="13">
    <source>
        <dbReference type="SAM" id="MobiDB-lite"/>
    </source>
</evidence>
<feature type="region of interest" description="Disordered" evidence="13">
    <location>
        <begin position="29"/>
        <end position="115"/>
    </location>
</feature>
<dbReference type="SUPFAM" id="SSF55073">
    <property type="entry name" value="Nucleotide cyclase"/>
    <property type="match status" value="1"/>
</dbReference>
<dbReference type="OrthoDB" id="2021138at2759"/>
<dbReference type="Gene3D" id="3.30.70.1230">
    <property type="entry name" value="Nucleotide cyclase"/>
    <property type="match status" value="1"/>
</dbReference>
<keyword evidence="6" id="KW-0479">Metal-binding</keyword>
<name>A0A0C9ZFL6_9AGAM</name>
<dbReference type="PROSITE" id="PS50125">
    <property type="entry name" value="GUANYLATE_CYCLASE_2"/>
    <property type="match status" value="1"/>
</dbReference>
<dbReference type="PROSITE" id="PS50200">
    <property type="entry name" value="RA"/>
    <property type="match status" value="1"/>
</dbReference>
<dbReference type="HOGENOM" id="CLU_000430_1_1_1"/>
<proteinExistence type="inferred from homology"/>
<keyword evidence="8" id="KW-0460">Magnesium</keyword>
<evidence type="ECO:0000256" key="3">
    <source>
        <dbReference type="ARBA" id="ARBA00012201"/>
    </source>
</evidence>
<dbReference type="InterPro" id="IPR000159">
    <property type="entry name" value="RA_dom"/>
</dbReference>
<evidence type="ECO:0000256" key="8">
    <source>
        <dbReference type="ARBA" id="ARBA00022842"/>
    </source>
</evidence>
<sequence length="1535" mass="171349">MFSDPFNPSSASSKRNAYYFHDFRKISPKSAIGPYGPEDQIHERISDGAWTAPESWAVERDDDLKHGEDAHSVSEEESLAASSSRSPDSGSTYNNTATRRRGRRESRHSHKQTTTANKSVCVRIYRDDGSYHVAQILPTSTVADLTPSLNAKVLLDQDRETHKLYLKERGRERVLAPTERPAAITRRRLEQAGYDQADSLDYIAAEDMTFLLKFVYKSQLLGPPEDLQFNDFEFVDLMGRGLPTIPIILHKNAASIIYLNLSRNPMVEIPLDFIQSCVTLRELRLSNMAMKKVPQSVRHSASLHRLDLSCNRIVDLDDAALERIPELNTLKLQNNRLEQLPWYLPRLCNLKCLNISNNKFVRLPSVICKLPALVDLDVSFNMITEFPEDIGELTQLESLIFVGNNISKIPGRFCQLVNLKVLDCRRNNISDLSFTHTLPNLEILSADHNYAHALDLSHWPCTTQELDASHNDITLLKLVPPTPMPYALTSLDVSYAKLSSLDDFSLSHLSSLQILKLDHNLFRVLPDAIGDLSHLITLSCSDNHLDALPESIGRLQRLETLDAHNNSLTRIPASIWNCASLTLINVTSNLVEVWHDPPGTGLVSPPPTGITLDVPPDPPGGRHYPVRNLLVEASHISSPGRPAPPLAYSLERLYVGENRLTDESLPPFTVLKELRVLNLSFNVIQEMPPSFFRNLSKLEELYLSGNQLTSIPTEDLYKLTRLSVLFLNGNKLQTLPHELGKVQSLTVIDVGSNVLRYNINNWEFDWNWNFNKSLKYLNLSGNKRLEIKPEKSTNKPSVNPEESRALLADFSELHQLRVLGLMDVTTAFLPNIPDESEDRRVRTSLSEVNKMSYGIADNLGNGGYLTMFDLVQPNFRGNQDEAVFAMFGRTHAASNNNHLSKYLHDNFIRQFTDHLNKPDRGKQASVPDALRRTFLRLNKVLHDSLYSSALPHRKLSQASVSTSTTIPFDASYKGTGADGIVLYFTGKTLYVANAGHALTVISCRGSAELISKRHDPFDRGETLRIRAAEGWISPKGFIHDTTDTSRAFGYFHDFPVVNARPDVFIRQLTEQDEFVIVANRGLWDYISYQTAVDIARSEISDPMIAAQKLRDFAISYGSDGSTMIMVICVADLFQSKQPAIDSVLDPDAYGLGKNRRPKKPDIADRTLARLGEEVPPPVGHLCLVFTDIRNSTQLWEANAGMPTAMRLHNSLLRRHLRICGGYVVKTEGDAFMCSFPTTLAALWWCLTIQMQLLHEPWPLEILECDEGREVYDSEGNLIARGLSVRMGLHCGTPVCEPDPITNRMDYFGPMVIRASRLSGLAGGGQIMCSADVVREINARITETGPDTEYSEFQPTTAIEAIRSMGIKVIPFGEIKLKGLEVPEMATLIYPSQVAGRMSMAPNSAPTSASVAPVKAQWSVDQVRELALLCLRFEALASSRIFKMHAEPDPRDMTQPSGGSNLWRDLKLLLPPLDGKATEHEIMTLLDSLLTRLENAASTLALKAMAEDSAAILSILRNHGGIDGRTLRVLSSSLGR</sequence>
<dbReference type="Pfam" id="PF00481">
    <property type="entry name" value="PP2C"/>
    <property type="match status" value="1"/>
</dbReference>
<dbReference type="InterPro" id="IPR036457">
    <property type="entry name" value="PPM-type-like_dom_sf"/>
</dbReference>
<dbReference type="CDD" id="cd07302">
    <property type="entry name" value="CHD"/>
    <property type="match status" value="1"/>
</dbReference>
<dbReference type="InterPro" id="IPR032675">
    <property type="entry name" value="LRR_dom_sf"/>
</dbReference>
<reference evidence="18" key="2">
    <citation type="submission" date="2015-01" db="EMBL/GenBank/DDBJ databases">
        <title>Evolutionary Origins and Diversification of the Mycorrhizal Mutualists.</title>
        <authorList>
            <consortium name="DOE Joint Genome Institute"/>
            <consortium name="Mycorrhizal Genomics Consortium"/>
            <person name="Kohler A."/>
            <person name="Kuo A."/>
            <person name="Nagy L.G."/>
            <person name="Floudas D."/>
            <person name="Copeland A."/>
            <person name="Barry K.W."/>
            <person name="Cichocki N."/>
            <person name="Veneault-Fourrey C."/>
            <person name="LaButti K."/>
            <person name="Lindquist E.A."/>
            <person name="Lipzen A."/>
            <person name="Lundell T."/>
            <person name="Morin E."/>
            <person name="Murat C."/>
            <person name="Riley R."/>
            <person name="Ohm R."/>
            <person name="Sun H."/>
            <person name="Tunlid A."/>
            <person name="Henrissat B."/>
            <person name="Grigoriev I.V."/>
            <person name="Hibbett D.S."/>
            <person name="Martin F."/>
        </authorList>
    </citation>
    <scope>NUCLEOTIDE SEQUENCE [LARGE SCALE GENOMIC DNA]</scope>
    <source>
        <strain evidence="18">441</strain>
    </source>
</reference>
<dbReference type="Gene3D" id="3.60.40.10">
    <property type="entry name" value="PPM-type phosphatase domain"/>
    <property type="match status" value="1"/>
</dbReference>
<evidence type="ECO:0000256" key="4">
    <source>
        <dbReference type="ARBA" id="ARBA00021420"/>
    </source>
</evidence>
<evidence type="ECO:0000256" key="7">
    <source>
        <dbReference type="ARBA" id="ARBA00022737"/>
    </source>
</evidence>
<feature type="compositionally biased region" description="Basic residues" evidence="13">
    <location>
        <begin position="98"/>
        <end position="111"/>
    </location>
</feature>
<feature type="compositionally biased region" description="Basic and acidic residues" evidence="13">
    <location>
        <begin position="57"/>
        <end position="74"/>
    </location>
</feature>
<evidence type="ECO:0000256" key="1">
    <source>
        <dbReference type="ARBA" id="ARBA00001593"/>
    </source>
</evidence>
<dbReference type="GO" id="GO:0004016">
    <property type="term" value="F:adenylate cyclase activity"/>
    <property type="evidence" value="ECO:0007669"/>
    <property type="project" value="UniProtKB-EC"/>
</dbReference>
<dbReference type="SMART" id="SM00369">
    <property type="entry name" value="LRR_TYP"/>
    <property type="match status" value="11"/>
</dbReference>